<dbReference type="SUPFAM" id="SSF90123">
    <property type="entry name" value="ABC transporter transmembrane region"/>
    <property type="match status" value="1"/>
</dbReference>
<dbReference type="InterPro" id="IPR017871">
    <property type="entry name" value="ABC_transporter-like_CS"/>
</dbReference>
<evidence type="ECO:0000256" key="8">
    <source>
        <dbReference type="ARBA" id="ARBA00023136"/>
    </source>
</evidence>
<evidence type="ECO:0000313" key="12">
    <source>
        <dbReference type="EMBL" id="MYD92036.1"/>
    </source>
</evidence>
<comment type="caution">
    <text evidence="12">The sequence shown here is derived from an EMBL/GenBank/DDBJ whole genome shotgun (WGS) entry which is preliminary data.</text>
</comment>
<feature type="domain" description="ABC transporter" evidence="10">
    <location>
        <begin position="356"/>
        <end position="591"/>
    </location>
</feature>
<dbReference type="Pfam" id="PF00005">
    <property type="entry name" value="ABC_tran"/>
    <property type="match status" value="1"/>
</dbReference>
<dbReference type="PANTHER" id="PTHR43394">
    <property type="entry name" value="ATP-DEPENDENT PERMEASE MDL1, MITOCHONDRIAL"/>
    <property type="match status" value="1"/>
</dbReference>
<dbReference type="GO" id="GO:0005524">
    <property type="term" value="F:ATP binding"/>
    <property type="evidence" value="ECO:0007669"/>
    <property type="project" value="UniProtKB-KW"/>
</dbReference>
<dbReference type="InterPro" id="IPR011527">
    <property type="entry name" value="ABC1_TM_dom"/>
</dbReference>
<evidence type="ECO:0000259" key="10">
    <source>
        <dbReference type="PROSITE" id="PS50893"/>
    </source>
</evidence>
<dbReference type="PANTHER" id="PTHR43394:SF1">
    <property type="entry name" value="ATP-BINDING CASSETTE SUB-FAMILY B MEMBER 10, MITOCHONDRIAL"/>
    <property type="match status" value="1"/>
</dbReference>
<protein>
    <submittedName>
        <fullName evidence="12">ABC transporter ATP-binding protein</fullName>
    </submittedName>
</protein>
<dbReference type="PROSITE" id="PS50893">
    <property type="entry name" value="ABC_TRANSPORTER_2"/>
    <property type="match status" value="1"/>
</dbReference>
<feature type="transmembrane region" description="Helical" evidence="9">
    <location>
        <begin position="78"/>
        <end position="103"/>
    </location>
</feature>
<dbReference type="GO" id="GO:0016887">
    <property type="term" value="F:ATP hydrolysis activity"/>
    <property type="evidence" value="ECO:0007669"/>
    <property type="project" value="InterPro"/>
</dbReference>
<keyword evidence="4 9" id="KW-0812">Transmembrane</keyword>
<comment type="subcellular location">
    <subcellularLocation>
        <location evidence="1">Cell membrane</location>
        <topology evidence="1">Multi-pass membrane protein</topology>
    </subcellularLocation>
</comment>
<dbReference type="InterPro" id="IPR039421">
    <property type="entry name" value="Type_1_exporter"/>
</dbReference>
<evidence type="ECO:0000256" key="3">
    <source>
        <dbReference type="ARBA" id="ARBA00022475"/>
    </source>
</evidence>
<feature type="transmembrane region" description="Helical" evidence="9">
    <location>
        <begin position="38"/>
        <end position="58"/>
    </location>
</feature>
<organism evidence="12">
    <name type="scientific">Caldilineaceae bacterium SB0662_bin_9</name>
    <dbReference type="NCBI Taxonomy" id="2605258"/>
    <lineage>
        <taxon>Bacteria</taxon>
        <taxon>Bacillati</taxon>
        <taxon>Chloroflexota</taxon>
        <taxon>Caldilineae</taxon>
        <taxon>Caldilineales</taxon>
        <taxon>Caldilineaceae</taxon>
    </lineage>
</organism>
<evidence type="ECO:0000256" key="5">
    <source>
        <dbReference type="ARBA" id="ARBA00022741"/>
    </source>
</evidence>
<keyword evidence="7 9" id="KW-1133">Transmembrane helix</keyword>
<dbReference type="GO" id="GO:0015421">
    <property type="term" value="F:ABC-type oligopeptide transporter activity"/>
    <property type="evidence" value="ECO:0007669"/>
    <property type="project" value="TreeGrafter"/>
</dbReference>
<reference evidence="12" key="1">
    <citation type="submission" date="2019-09" db="EMBL/GenBank/DDBJ databases">
        <title>Characterisation of the sponge microbiome using genome-centric metagenomics.</title>
        <authorList>
            <person name="Engelberts J.P."/>
            <person name="Robbins S.J."/>
            <person name="De Goeij J.M."/>
            <person name="Aranda M."/>
            <person name="Bell S.C."/>
            <person name="Webster N.S."/>
        </authorList>
    </citation>
    <scope>NUCLEOTIDE SEQUENCE</scope>
    <source>
        <strain evidence="12">SB0662_bin_9</strain>
    </source>
</reference>
<dbReference type="SMART" id="SM00382">
    <property type="entry name" value="AAA"/>
    <property type="match status" value="1"/>
</dbReference>
<evidence type="ECO:0000256" key="2">
    <source>
        <dbReference type="ARBA" id="ARBA00022448"/>
    </source>
</evidence>
<dbReference type="InterPro" id="IPR027417">
    <property type="entry name" value="P-loop_NTPase"/>
</dbReference>
<dbReference type="InterPro" id="IPR003439">
    <property type="entry name" value="ABC_transporter-like_ATP-bd"/>
</dbReference>
<dbReference type="AlphaFoldDB" id="A0A6B1DY84"/>
<dbReference type="Pfam" id="PF00664">
    <property type="entry name" value="ABC_membrane"/>
    <property type="match status" value="1"/>
</dbReference>
<feature type="transmembrane region" description="Helical" evidence="9">
    <location>
        <begin position="178"/>
        <end position="197"/>
    </location>
</feature>
<evidence type="ECO:0000259" key="11">
    <source>
        <dbReference type="PROSITE" id="PS50929"/>
    </source>
</evidence>
<dbReference type="Gene3D" id="1.20.1560.10">
    <property type="entry name" value="ABC transporter type 1, transmembrane domain"/>
    <property type="match status" value="1"/>
</dbReference>
<keyword evidence="3" id="KW-1003">Cell membrane</keyword>
<evidence type="ECO:0000256" key="1">
    <source>
        <dbReference type="ARBA" id="ARBA00004651"/>
    </source>
</evidence>
<dbReference type="EMBL" id="VXPY01000122">
    <property type="protein sequence ID" value="MYD92036.1"/>
    <property type="molecule type" value="Genomic_DNA"/>
</dbReference>
<dbReference type="PROSITE" id="PS00211">
    <property type="entry name" value="ABC_TRANSPORTER_1"/>
    <property type="match status" value="1"/>
</dbReference>
<feature type="transmembrane region" description="Helical" evidence="9">
    <location>
        <begin position="297"/>
        <end position="321"/>
    </location>
</feature>
<dbReference type="InterPro" id="IPR036640">
    <property type="entry name" value="ABC1_TM_sf"/>
</dbReference>
<sequence length="602" mass="66797">MTLPAAAVPRREFSISNEYNYNRASPIRWIASHVMRHAGVLVLALGAAVVASFLYAWGSRLGGTAVDTISLGDEAPAALLRVVITISVAVAVRTVFDLVSGFMKEVLGSRLQRDVREELEISLLGKSQTFHNRQRTGDIMARSTDDVRQLGMMITPGIALIYDSVLFIIFPIAMIGTIHLQLLVVPLVYIAVFLIALRRFNRKLSPVSGAMQMNFGRMNTTLNESITGIELVKSAAREAFELRKFLRTAAAHRRYFMEQGRIQATYWPMLYLGIALSLMFGHGLWLVTQDLITIGDLVAFMSLAYLLGFPTFISIFSFTLVQMGMAGAKRILDIINQDTELDENRAGNRGLLRGHVVFDRVTYSYDVVPTLEDVSFEVSPGECIAIVGQTGSGKSTLTKMVNRIFDCDSGAVVVDGVDVRDWNLESLRSQISMIEQDIFLYSRTLRENIGFGLGGGRLDDERIQQAARAAQAHEFIMGFQDGYDTVIGERGVTLSGGQRQRIAIARALLTNPRILIIDDSTSAVDSATEDEIQRAINNVMKDRTTFLITHRIAQIRKADKILVLTRGRVVDLGSHDELLARCDLYRRIFIRTETSANAMTGN</sequence>
<accession>A0A6B1DY84</accession>
<feature type="transmembrane region" description="Helical" evidence="9">
    <location>
        <begin position="264"/>
        <end position="285"/>
    </location>
</feature>
<dbReference type="InterPro" id="IPR003593">
    <property type="entry name" value="AAA+_ATPase"/>
</dbReference>
<evidence type="ECO:0000256" key="6">
    <source>
        <dbReference type="ARBA" id="ARBA00022840"/>
    </source>
</evidence>
<feature type="transmembrane region" description="Helical" evidence="9">
    <location>
        <begin position="150"/>
        <end position="172"/>
    </location>
</feature>
<gene>
    <name evidence="12" type="ORF">F4Y08_17185</name>
</gene>
<dbReference type="PROSITE" id="PS50929">
    <property type="entry name" value="ABC_TM1F"/>
    <property type="match status" value="1"/>
</dbReference>
<proteinExistence type="predicted"/>
<dbReference type="FunFam" id="3.40.50.300:FF:000221">
    <property type="entry name" value="Multidrug ABC transporter ATP-binding protein"/>
    <property type="match status" value="1"/>
</dbReference>
<keyword evidence="8 9" id="KW-0472">Membrane</keyword>
<keyword evidence="6 12" id="KW-0067">ATP-binding</keyword>
<dbReference type="SUPFAM" id="SSF52540">
    <property type="entry name" value="P-loop containing nucleoside triphosphate hydrolases"/>
    <property type="match status" value="1"/>
</dbReference>
<name>A0A6B1DY84_9CHLR</name>
<evidence type="ECO:0000256" key="9">
    <source>
        <dbReference type="SAM" id="Phobius"/>
    </source>
</evidence>
<feature type="domain" description="ABC transmembrane type-1" evidence="11">
    <location>
        <begin position="42"/>
        <end position="323"/>
    </location>
</feature>
<evidence type="ECO:0000256" key="7">
    <source>
        <dbReference type="ARBA" id="ARBA00022989"/>
    </source>
</evidence>
<keyword evidence="2" id="KW-0813">Transport</keyword>
<keyword evidence="5" id="KW-0547">Nucleotide-binding</keyword>
<dbReference type="Gene3D" id="3.40.50.300">
    <property type="entry name" value="P-loop containing nucleotide triphosphate hydrolases"/>
    <property type="match status" value="1"/>
</dbReference>
<evidence type="ECO:0000256" key="4">
    <source>
        <dbReference type="ARBA" id="ARBA00022692"/>
    </source>
</evidence>
<dbReference type="GO" id="GO:0005886">
    <property type="term" value="C:plasma membrane"/>
    <property type="evidence" value="ECO:0007669"/>
    <property type="project" value="UniProtKB-SubCell"/>
</dbReference>